<dbReference type="RefSeq" id="WP_259622686.1">
    <property type="nucleotide sequence ID" value="NZ_JANYMP010000004.1"/>
</dbReference>
<reference evidence="2" key="1">
    <citation type="submission" date="2022-08" db="EMBL/GenBank/DDBJ databases">
        <authorList>
            <person name="Tistechok S."/>
            <person name="Samborskyy M."/>
            <person name="Roman I."/>
        </authorList>
    </citation>
    <scope>NUCLEOTIDE SEQUENCE</scope>
    <source>
        <strain evidence="2">DSM 103496</strain>
    </source>
</reference>
<evidence type="ECO:0000313" key="2">
    <source>
        <dbReference type="EMBL" id="MCS7477170.1"/>
    </source>
</evidence>
<dbReference type="PANTHER" id="PTHR34315">
    <property type="match status" value="1"/>
</dbReference>
<dbReference type="GO" id="GO:0005506">
    <property type="term" value="F:iron ion binding"/>
    <property type="evidence" value="ECO:0007669"/>
    <property type="project" value="InterPro"/>
</dbReference>
<keyword evidence="2" id="KW-0223">Dioxygenase</keyword>
<dbReference type="SUPFAM" id="SSF49482">
    <property type="entry name" value="Aromatic compound dioxygenase"/>
    <property type="match status" value="1"/>
</dbReference>
<dbReference type="PANTHER" id="PTHR34315:SF1">
    <property type="entry name" value="INTRADIOL RING-CLEAVAGE DIOXYGENASES DOMAIN-CONTAINING PROTEIN-RELATED"/>
    <property type="match status" value="1"/>
</dbReference>
<name>A0A9X2VI66_9PSEU</name>
<evidence type="ECO:0000259" key="1">
    <source>
        <dbReference type="Pfam" id="PF00775"/>
    </source>
</evidence>
<sequence>MSGHTPDHDRGLAFDLATLNRRRVLALFGGAGLATLVGCASGSTGQATSLAAGATTTTTTTTTTSAAACATEIPEETAGPYPGDGSNGPNVLTESGIVRGDIRSSFGSSSGTAQGVPLTVTLTVQKDCAAYAGAAVYLWHCDRDGNYSMYSRGVTDQNYLRGVQEADGSGKVTFTSIFPAAYDGRWPHIHFEVYPDLAEATTAGEPVKTTQLAFPKDVCETVYATDGYGASVRNLASTSLESDMVFRDGHDTQLATVTGDVATGYTATLVVGV</sequence>
<accession>A0A9X2VI66</accession>
<dbReference type="GO" id="GO:0016702">
    <property type="term" value="F:oxidoreductase activity, acting on single donors with incorporation of molecular oxygen, incorporation of two atoms of oxygen"/>
    <property type="evidence" value="ECO:0007669"/>
    <property type="project" value="InterPro"/>
</dbReference>
<keyword evidence="2" id="KW-0560">Oxidoreductase</keyword>
<dbReference type="Pfam" id="PF00775">
    <property type="entry name" value="Dioxygenase_C"/>
    <property type="match status" value="1"/>
</dbReference>
<dbReference type="PROSITE" id="PS51318">
    <property type="entry name" value="TAT"/>
    <property type="match status" value="1"/>
</dbReference>
<keyword evidence="3" id="KW-1185">Reference proteome</keyword>
<comment type="caution">
    <text evidence="2">The sequence shown here is derived from an EMBL/GenBank/DDBJ whole genome shotgun (WGS) entry which is preliminary data.</text>
</comment>
<evidence type="ECO:0000313" key="3">
    <source>
        <dbReference type="Proteomes" id="UP001141259"/>
    </source>
</evidence>
<dbReference type="Proteomes" id="UP001141259">
    <property type="component" value="Unassembled WGS sequence"/>
</dbReference>
<organism evidence="2 3">
    <name type="scientific">Umezawaea endophytica</name>
    <dbReference type="NCBI Taxonomy" id="1654476"/>
    <lineage>
        <taxon>Bacteria</taxon>
        <taxon>Bacillati</taxon>
        <taxon>Actinomycetota</taxon>
        <taxon>Actinomycetes</taxon>
        <taxon>Pseudonocardiales</taxon>
        <taxon>Pseudonocardiaceae</taxon>
        <taxon>Umezawaea</taxon>
    </lineage>
</organism>
<dbReference type="InterPro" id="IPR000627">
    <property type="entry name" value="Intradiol_dOase_C"/>
</dbReference>
<dbReference type="AlphaFoldDB" id="A0A9X2VI66"/>
<dbReference type="EMBL" id="JANYMP010000004">
    <property type="protein sequence ID" value="MCS7477170.1"/>
    <property type="molecule type" value="Genomic_DNA"/>
</dbReference>
<proteinExistence type="predicted"/>
<protein>
    <submittedName>
        <fullName evidence="2">Intradiol ring-cleavage dioxygenase</fullName>
    </submittedName>
</protein>
<feature type="domain" description="Intradiol ring-cleavage dioxygenases" evidence="1">
    <location>
        <begin position="110"/>
        <end position="184"/>
    </location>
</feature>
<gene>
    <name evidence="2" type="ORF">NZH93_09915</name>
</gene>
<dbReference type="InterPro" id="IPR006311">
    <property type="entry name" value="TAT_signal"/>
</dbReference>
<dbReference type="Gene3D" id="2.60.130.10">
    <property type="entry name" value="Aromatic compound dioxygenase"/>
    <property type="match status" value="1"/>
</dbReference>
<dbReference type="InterPro" id="IPR015889">
    <property type="entry name" value="Intradiol_dOase_core"/>
</dbReference>